<accession>A0A163J259</accession>
<dbReference type="PANTHER" id="PTHR11695:SF294">
    <property type="entry name" value="RETICULON-4-INTERACTING PROTEIN 1, MITOCHONDRIAL"/>
    <property type="match status" value="1"/>
</dbReference>
<dbReference type="FunCoup" id="A0A163J259">
    <property type="interactions" value="452"/>
</dbReference>
<dbReference type="OMA" id="GPLTYFT"/>
<dbReference type="GO" id="GO:0016491">
    <property type="term" value="F:oxidoreductase activity"/>
    <property type="evidence" value="ECO:0007669"/>
    <property type="project" value="InterPro"/>
</dbReference>
<dbReference type="InParanoid" id="A0A163J259"/>
<dbReference type="CDD" id="cd08267">
    <property type="entry name" value="MDR1"/>
    <property type="match status" value="1"/>
</dbReference>
<dbReference type="OrthoDB" id="201656at2759"/>
<keyword evidence="3" id="KW-1185">Reference proteome</keyword>
<dbReference type="InterPro" id="IPR011032">
    <property type="entry name" value="GroES-like_sf"/>
</dbReference>
<dbReference type="Gene3D" id="3.40.50.720">
    <property type="entry name" value="NAD(P)-binding Rossmann-like Domain"/>
    <property type="match status" value="1"/>
</dbReference>
<dbReference type="InterPro" id="IPR050700">
    <property type="entry name" value="YIM1/Zinc_Alcohol_DH_Fams"/>
</dbReference>
<dbReference type="STRING" id="4829.A0A163J259"/>
<organism evidence="2">
    <name type="scientific">Absidia glauca</name>
    <name type="common">Pin mould</name>
    <dbReference type="NCBI Taxonomy" id="4829"/>
    <lineage>
        <taxon>Eukaryota</taxon>
        <taxon>Fungi</taxon>
        <taxon>Fungi incertae sedis</taxon>
        <taxon>Mucoromycota</taxon>
        <taxon>Mucoromycotina</taxon>
        <taxon>Mucoromycetes</taxon>
        <taxon>Mucorales</taxon>
        <taxon>Cunninghamellaceae</taxon>
        <taxon>Absidia</taxon>
    </lineage>
</organism>
<dbReference type="Proteomes" id="UP000078561">
    <property type="component" value="Unassembled WGS sequence"/>
</dbReference>
<protein>
    <recommendedName>
        <fullName evidence="1">Enoyl reductase (ER) domain-containing protein</fullName>
    </recommendedName>
</protein>
<proteinExistence type="predicted"/>
<sequence>MNALVLEEFGPPDALHYTTVPMPQLSKPTQLLIKVMAAGVNPIEAKMRQGNMFTFLVKKPAILGADYSGIVVAKGSEVTDFEVNDAVFGMLVSPAGPHGSYAEYIVVDTVTDKAIAKKPENLSFVDAASVGLAGLTALEGVVCKGPLTSGDGAKVLVIGASGGVGMFAVQIGKAIGAQVVGICSEKNRALVKGFGADEVVDYNDRAALDNLTSQGTNSYDVVLDLVGGKEYYDRCMPLVKEKTGIFVTASGPTEHSGSTKLGLWDYLSIGGTIVYRRLFASRRYDMILTLPQDKFAPVLVPWLEKRQVGSFVPEENVFDLKDAAKAHTKMESNRTVGKIVLRVNSEV</sequence>
<dbReference type="InterPro" id="IPR013154">
    <property type="entry name" value="ADH-like_N"/>
</dbReference>
<evidence type="ECO:0000313" key="3">
    <source>
        <dbReference type="Proteomes" id="UP000078561"/>
    </source>
</evidence>
<gene>
    <name evidence="2" type="primary">ABSGL_04681.1 scaffold 5764</name>
</gene>
<dbReference type="SUPFAM" id="SSF50129">
    <property type="entry name" value="GroES-like"/>
    <property type="match status" value="1"/>
</dbReference>
<evidence type="ECO:0000259" key="1">
    <source>
        <dbReference type="SMART" id="SM00829"/>
    </source>
</evidence>
<dbReference type="Pfam" id="PF08240">
    <property type="entry name" value="ADH_N"/>
    <property type="match status" value="1"/>
</dbReference>
<dbReference type="PANTHER" id="PTHR11695">
    <property type="entry name" value="ALCOHOL DEHYDROGENASE RELATED"/>
    <property type="match status" value="1"/>
</dbReference>
<evidence type="ECO:0000313" key="2">
    <source>
        <dbReference type="EMBL" id="SAL99100.1"/>
    </source>
</evidence>
<dbReference type="SMART" id="SM00829">
    <property type="entry name" value="PKS_ER"/>
    <property type="match status" value="1"/>
</dbReference>
<dbReference type="InterPro" id="IPR020843">
    <property type="entry name" value="ER"/>
</dbReference>
<dbReference type="SUPFAM" id="SSF51735">
    <property type="entry name" value="NAD(P)-binding Rossmann-fold domains"/>
    <property type="match status" value="1"/>
</dbReference>
<dbReference type="EMBL" id="LT552482">
    <property type="protein sequence ID" value="SAL99100.1"/>
    <property type="molecule type" value="Genomic_DNA"/>
</dbReference>
<reference evidence="2" key="1">
    <citation type="submission" date="2016-04" db="EMBL/GenBank/DDBJ databases">
        <authorList>
            <person name="Evans L.H."/>
            <person name="Alamgir A."/>
            <person name="Owens N."/>
            <person name="Weber N.D."/>
            <person name="Virtaneva K."/>
            <person name="Barbian K."/>
            <person name="Babar A."/>
            <person name="Rosenke K."/>
        </authorList>
    </citation>
    <scope>NUCLEOTIDE SEQUENCE [LARGE SCALE GENOMIC DNA]</scope>
    <source>
        <strain evidence="2">CBS 101.48</strain>
    </source>
</reference>
<dbReference type="InterPro" id="IPR036291">
    <property type="entry name" value="NAD(P)-bd_dom_sf"/>
</dbReference>
<dbReference type="Gene3D" id="3.90.180.10">
    <property type="entry name" value="Medium-chain alcohol dehydrogenases, catalytic domain"/>
    <property type="match status" value="1"/>
</dbReference>
<dbReference type="AlphaFoldDB" id="A0A163J259"/>
<name>A0A163J259_ABSGL</name>
<dbReference type="Pfam" id="PF13602">
    <property type="entry name" value="ADH_zinc_N_2"/>
    <property type="match status" value="1"/>
</dbReference>
<feature type="domain" description="Enoyl reductase (ER)" evidence="1">
    <location>
        <begin position="10"/>
        <end position="341"/>
    </location>
</feature>